<dbReference type="GO" id="GO:0010181">
    <property type="term" value="F:FMN binding"/>
    <property type="evidence" value="ECO:0007669"/>
    <property type="project" value="InterPro"/>
</dbReference>
<evidence type="ECO:0000256" key="3">
    <source>
        <dbReference type="ARBA" id="ARBA00022643"/>
    </source>
</evidence>
<keyword evidence="8" id="KW-1185">Reference proteome</keyword>
<dbReference type="Gene3D" id="3.20.20.70">
    <property type="entry name" value="Aldolase class I"/>
    <property type="match status" value="1"/>
</dbReference>
<dbReference type="RefSeq" id="WP_133260748.1">
    <property type="nucleotide sequence ID" value="NZ_SJCY01000001.1"/>
</dbReference>
<accession>A0A4R5MP84</accession>
<evidence type="ECO:0000256" key="2">
    <source>
        <dbReference type="ARBA" id="ARBA00022630"/>
    </source>
</evidence>
<name>A0A4R5MP84_9SPHI</name>
<dbReference type="Proteomes" id="UP000295668">
    <property type="component" value="Unassembled WGS sequence"/>
</dbReference>
<dbReference type="SUPFAM" id="SSF51395">
    <property type="entry name" value="FMN-linked oxidoreductases"/>
    <property type="match status" value="1"/>
</dbReference>
<dbReference type="Pfam" id="PF00724">
    <property type="entry name" value="Oxidored_FMN"/>
    <property type="match status" value="1"/>
</dbReference>
<dbReference type="PANTHER" id="PTHR43303">
    <property type="entry name" value="NADPH DEHYDROGENASE C23G7.10C-RELATED"/>
    <property type="match status" value="1"/>
</dbReference>
<protein>
    <submittedName>
        <fullName evidence="7">NADPH dehydrogenase NamA</fullName>
        <ecNumber evidence="7">1.6.99.1</ecNumber>
    </submittedName>
</protein>
<sequence>MSKLFSALTIKNVTLKNRLVISPMCQYSSVDGFANDWHLVHLGSRSIGGAALIIQEATAVTPEGRITYGDMGIWKDEHVDKLKQIVSFIHANGAVAGIQLAHAGRKASCELPWNGGEQITEGENSWKPVAPSAIPFKTEQVIPHELSIKEIQEVVTAFRDAARRAKDAGFKVVEVHAAHGYLLHEFFSPLSNKRTDVYGGSFENRIRLTIDVVEAVQSVWPEDLPLFVRISATDWTEGGWTIEDSLQLAAVLKDKGVDLIDTSSGGNVPDAKIPAGPNYQVPFADKIRNEIGILTGAVGVIVKAHQAEEILEQGKADLIFIARESLRDAYFPLNAAQILGDDIEWPNQYVRAKREVFK</sequence>
<dbReference type="EMBL" id="SJCY01000001">
    <property type="protein sequence ID" value="TDG37660.1"/>
    <property type="molecule type" value="Genomic_DNA"/>
</dbReference>
<evidence type="ECO:0000256" key="1">
    <source>
        <dbReference type="ARBA" id="ARBA00001917"/>
    </source>
</evidence>
<dbReference type="CDD" id="cd02932">
    <property type="entry name" value="OYE_YqiM_FMN"/>
    <property type="match status" value="1"/>
</dbReference>
<dbReference type="InterPro" id="IPR044152">
    <property type="entry name" value="YqjM-like"/>
</dbReference>
<keyword evidence="2" id="KW-0285">Flavoprotein</keyword>
<dbReference type="GO" id="GO:0003959">
    <property type="term" value="F:NADPH dehydrogenase activity"/>
    <property type="evidence" value="ECO:0007669"/>
    <property type="project" value="UniProtKB-EC"/>
</dbReference>
<dbReference type="AlphaFoldDB" id="A0A4R5MP84"/>
<evidence type="ECO:0000259" key="6">
    <source>
        <dbReference type="Pfam" id="PF00724"/>
    </source>
</evidence>
<keyword evidence="5 7" id="KW-0560">Oxidoreductase</keyword>
<dbReference type="PANTHER" id="PTHR43303:SF4">
    <property type="entry name" value="NADPH DEHYDROGENASE C23G7.10C-RELATED"/>
    <property type="match status" value="1"/>
</dbReference>
<dbReference type="EC" id="1.6.99.1" evidence="7"/>
<evidence type="ECO:0000256" key="4">
    <source>
        <dbReference type="ARBA" id="ARBA00022857"/>
    </source>
</evidence>
<organism evidence="7 8">
    <name type="scientific">Pedobacter changchengzhani</name>
    <dbReference type="NCBI Taxonomy" id="2529274"/>
    <lineage>
        <taxon>Bacteria</taxon>
        <taxon>Pseudomonadati</taxon>
        <taxon>Bacteroidota</taxon>
        <taxon>Sphingobacteriia</taxon>
        <taxon>Sphingobacteriales</taxon>
        <taxon>Sphingobacteriaceae</taxon>
        <taxon>Pedobacter</taxon>
    </lineage>
</organism>
<dbReference type="InterPro" id="IPR001155">
    <property type="entry name" value="OxRdtase_FMN_N"/>
</dbReference>
<proteinExistence type="predicted"/>
<reference evidence="7 8" key="1">
    <citation type="submission" date="2019-02" db="EMBL/GenBank/DDBJ databases">
        <title>Pedobacter sp. nov., a novel speices isolated from soil of pinguins habitat in Antarcitica.</title>
        <authorList>
            <person name="He R.-H."/>
        </authorList>
    </citation>
    <scope>NUCLEOTIDE SEQUENCE [LARGE SCALE GENOMIC DNA]</scope>
    <source>
        <strain evidence="7 8">E01020</strain>
    </source>
</reference>
<evidence type="ECO:0000313" key="7">
    <source>
        <dbReference type="EMBL" id="TDG37660.1"/>
    </source>
</evidence>
<keyword evidence="4" id="KW-0521">NADP</keyword>
<evidence type="ECO:0000256" key="5">
    <source>
        <dbReference type="ARBA" id="ARBA00023002"/>
    </source>
</evidence>
<dbReference type="NCBIfam" id="NF010047">
    <property type="entry name" value="PRK13523.1"/>
    <property type="match status" value="1"/>
</dbReference>
<gene>
    <name evidence="7" type="primary">namA</name>
    <name evidence="7" type="ORF">EZJ43_00770</name>
</gene>
<feature type="domain" description="NADH:flavin oxidoreductase/NADH oxidase N-terminal" evidence="6">
    <location>
        <begin position="3"/>
        <end position="337"/>
    </location>
</feature>
<comment type="caution">
    <text evidence="7">The sequence shown here is derived from an EMBL/GenBank/DDBJ whole genome shotgun (WGS) entry which is preliminary data.</text>
</comment>
<dbReference type="InterPro" id="IPR013785">
    <property type="entry name" value="Aldolase_TIM"/>
</dbReference>
<evidence type="ECO:0000313" key="8">
    <source>
        <dbReference type="Proteomes" id="UP000295668"/>
    </source>
</evidence>
<keyword evidence="3" id="KW-0288">FMN</keyword>
<dbReference type="GO" id="GO:0050661">
    <property type="term" value="F:NADP binding"/>
    <property type="evidence" value="ECO:0007669"/>
    <property type="project" value="InterPro"/>
</dbReference>
<dbReference type="OrthoDB" id="9772736at2"/>
<comment type="cofactor">
    <cofactor evidence="1">
        <name>FMN</name>
        <dbReference type="ChEBI" id="CHEBI:58210"/>
    </cofactor>
</comment>